<organism evidence="1 2">
    <name type="scientific">Marinobacter panjinensis</name>
    <dbReference type="NCBI Taxonomy" id="2576384"/>
    <lineage>
        <taxon>Bacteria</taxon>
        <taxon>Pseudomonadati</taxon>
        <taxon>Pseudomonadota</taxon>
        <taxon>Gammaproteobacteria</taxon>
        <taxon>Pseudomonadales</taxon>
        <taxon>Marinobacteraceae</taxon>
        <taxon>Marinobacter</taxon>
    </lineage>
</organism>
<evidence type="ECO:0000313" key="1">
    <source>
        <dbReference type="EMBL" id="TKV69745.1"/>
    </source>
</evidence>
<dbReference type="AlphaFoldDB" id="A0A4V6CY30"/>
<name>A0A4V6CY30_9GAMM</name>
<proteinExistence type="predicted"/>
<protein>
    <submittedName>
        <fullName evidence="1">Uncharacterized protein</fullName>
    </submittedName>
</protein>
<evidence type="ECO:0000313" key="2">
    <source>
        <dbReference type="Proteomes" id="UP000308488"/>
    </source>
</evidence>
<dbReference type="EMBL" id="SZYH01000001">
    <property type="protein sequence ID" value="TKV69745.1"/>
    <property type="molecule type" value="Genomic_DNA"/>
</dbReference>
<accession>A0A4V6CY30</accession>
<sequence>MPESARCGCRAFLRIALCCRHRALPWKLALRHRPDSHP</sequence>
<dbReference type="Proteomes" id="UP000308488">
    <property type="component" value="Unassembled WGS sequence"/>
</dbReference>
<keyword evidence="2" id="KW-1185">Reference proteome</keyword>
<gene>
    <name evidence="1" type="ORF">FDP08_14735</name>
</gene>
<reference evidence="1 2" key="1">
    <citation type="submission" date="2019-05" db="EMBL/GenBank/DDBJ databases">
        <title>Marinobacter panjinensis sp. nov., a moderately halophilic bacterium isolated from sea tidal flat environment.</title>
        <authorList>
            <person name="Yang W."/>
            <person name="An M."/>
            <person name="He W."/>
            <person name="Luo X."/>
            <person name="Zhu L."/>
            <person name="Chen G."/>
            <person name="Zhang Y."/>
            <person name="Wang Y."/>
        </authorList>
    </citation>
    <scope>NUCLEOTIDE SEQUENCE [LARGE SCALE GENOMIC DNA]</scope>
    <source>
        <strain evidence="1 2">PJ-16</strain>
    </source>
</reference>
<comment type="caution">
    <text evidence="1">The sequence shown here is derived from an EMBL/GenBank/DDBJ whole genome shotgun (WGS) entry which is preliminary data.</text>
</comment>